<feature type="region of interest" description="Disordered" evidence="1">
    <location>
        <begin position="1"/>
        <end position="114"/>
    </location>
</feature>
<dbReference type="Proteomes" id="UP000313359">
    <property type="component" value="Unassembled WGS sequence"/>
</dbReference>
<reference evidence="2" key="1">
    <citation type="journal article" date="2018" name="Genome Biol. Evol.">
        <title>Genomics and development of Lentinus tigrinus, a white-rot wood-decaying mushroom with dimorphic fruiting bodies.</title>
        <authorList>
            <person name="Wu B."/>
            <person name="Xu Z."/>
            <person name="Knudson A."/>
            <person name="Carlson A."/>
            <person name="Chen N."/>
            <person name="Kovaka S."/>
            <person name="LaButti K."/>
            <person name="Lipzen A."/>
            <person name="Pennachio C."/>
            <person name="Riley R."/>
            <person name="Schakwitz W."/>
            <person name="Umezawa K."/>
            <person name="Ohm R.A."/>
            <person name="Grigoriev I.V."/>
            <person name="Nagy L.G."/>
            <person name="Gibbons J."/>
            <person name="Hibbett D."/>
        </authorList>
    </citation>
    <scope>NUCLEOTIDE SEQUENCE [LARGE SCALE GENOMIC DNA]</scope>
    <source>
        <strain evidence="2">ALCF2SS1-6</strain>
    </source>
</reference>
<evidence type="ECO:0000256" key="1">
    <source>
        <dbReference type="SAM" id="MobiDB-lite"/>
    </source>
</evidence>
<dbReference type="EMBL" id="ML122252">
    <property type="protein sequence ID" value="RPD65711.1"/>
    <property type="molecule type" value="Genomic_DNA"/>
</dbReference>
<accession>A0A5C2SQF1</accession>
<feature type="compositionally biased region" description="Polar residues" evidence="1">
    <location>
        <begin position="96"/>
        <end position="114"/>
    </location>
</feature>
<evidence type="ECO:0000313" key="2">
    <source>
        <dbReference type="EMBL" id="RPD65711.1"/>
    </source>
</evidence>
<protein>
    <submittedName>
        <fullName evidence="2">Uncharacterized protein</fullName>
    </submittedName>
</protein>
<gene>
    <name evidence="2" type="ORF">L227DRAFT_219538</name>
</gene>
<proteinExistence type="predicted"/>
<keyword evidence="3" id="KW-1185">Reference proteome</keyword>
<organism evidence="2 3">
    <name type="scientific">Lentinus tigrinus ALCF2SS1-6</name>
    <dbReference type="NCBI Taxonomy" id="1328759"/>
    <lineage>
        <taxon>Eukaryota</taxon>
        <taxon>Fungi</taxon>
        <taxon>Dikarya</taxon>
        <taxon>Basidiomycota</taxon>
        <taxon>Agaricomycotina</taxon>
        <taxon>Agaricomycetes</taxon>
        <taxon>Polyporales</taxon>
        <taxon>Polyporaceae</taxon>
        <taxon>Lentinus</taxon>
    </lineage>
</organism>
<dbReference type="AlphaFoldDB" id="A0A5C2SQF1"/>
<evidence type="ECO:0000313" key="3">
    <source>
        <dbReference type="Proteomes" id="UP000313359"/>
    </source>
</evidence>
<name>A0A5C2SQF1_9APHY</name>
<sequence>MACHRAGTGRQETDGRPRRQPRSQPPLPLFILTRSRRLSQTPPGTEILSPPNLIPPLSPSASTVLPPAPLEASSSSSTRAVSRPFHCPDRPLALQQRATADTNPLLPTNASNSTPEIYVTAREYAPVAPSRSVKPAHTTRSQL</sequence>